<comment type="caution">
    <text evidence="3">The sequence shown here is derived from an EMBL/GenBank/DDBJ whole genome shotgun (WGS) entry which is preliminary data.</text>
</comment>
<protein>
    <submittedName>
        <fullName evidence="3">Fatty acid desaturase family protein</fullName>
    </submittedName>
</protein>
<feature type="transmembrane region" description="Helical" evidence="1">
    <location>
        <begin position="12"/>
        <end position="32"/>
    </location>
</feature>
<dbReference type="EMBL" id="JBIAZU010000003">
    <property type="protein sequence ID" value="MFF5291174.1"/>
    <property type="molecule type" value="Genomic_DNA"/>
</dbReference>
<keyword evidence="4" id="KW-1185">Reference proteome</keyword>
<dbReference type="RefSeq" id="WP_157297084.1">
    <property type="nucleotide sequence ID" value="NZ_JBIAZU010000003.1"/>
</dbReference>
<dbReference type="Proteomes" id="UP001602245">
    <property type="component" value="Unassembled WGS sequence"/>
</dbReference>
<organism evidence="3 4">
    <name type="scientific">Paractinoplanes globisporus</name>
    <dbReference type="NCBI Taxonomy" id="113565"/>
    <lineage>
        <taxon>Bacteria</taxon>
        <taxon>Bacillati</taxon>
        <taxon>Actinomycetota</taxon>
        <taxon>Actinomycetes</taxon>
        <taxon>Micromonosporales</taxon>
        <taxon>Micromonosporaceae</taxon>
        <taxon>Paractinoplanes</taxon>
    </lineage>
</organism>
<feature type="domain" description="Fatty acid desaturase" evidence="2">
    <location>
        <begin position="40"/>
        <end position="269"/>
    </location>
</feature>
<name>A0ABW6WCY9_9ACTN</name>
<keyword evidence="1" id="KW-1133">Transmembrane helix</keyword>
<accession>A0ABW6WCY9</accession>
<feature type="transmembrane region" description="Helical" evidence="1">
    <location>
        <begin position="178"/>
        <end position="196"/>
    </location>
</feature>
<sequence length="322" mass="35713">MTSGPARTYGSTATSALLVAGALGSLILQLFVIPLAHLPGWLLIPLVLTSTHLWSILHESIHGSLVRDRTGNDRLGRALALGYGAPFILLKSGHLLHHRFSRTPRERTEVFDEGSWASHAPVYYLRLFGGLYLAEVASVVLALAPKRLWHRLRHLLDTPDTVTALLFDAITGRRLGQFRLDAVLIVLIYAGAFIAYGPHWWMLLLVLAGRAFLVSIADNAYHYGTALDEPLEAMNLELPRLLESFVLAFNLHGIHHKYPGLAWHSLRGAFLADGGRFDMSWWRAVTRQLKGPIAAGLLEIPVVEVLPQPDGKDRDAVERMLQ</sequence>
<evidence type="ECO:0000313" key="3">
    <source>
        <dbReference type="EMBL" id="MFF5291174.1"/>
    </source>
</evidence>
<keyword evidence="1" id="KW-0472">Membrane</keyword>
<evidence type="ECO:0000313" key="4">
    <source>
        <dbReference type="Proteomes" id="UP001602245"/>
    </source>
</evidence>
<proteinExistence type="predicted"/>
<evidence type="ECO:0000256" key="1">
    <source>
        <dbReference type="SAM" id="Phobius"/>
    </source>
</evidence>
<feature type="transmembrane region" description="Helical" evidence="1">
    <location>
        <begin position="123"/>
        <end position="144"/>
    </location>
</feature>
<dbReference type="CDD" id="cd01060">
    <property type="entry name" value="Membrane-FADS-like"/>
    <property type="match status" value="1"/>
</dbReference>
<keyword evidence="1" id="KW-0812">Transmembrane</keyword>
<dbReference type="Pfam" id="PF00487">
    <property type="entry name" value="FA_desaturase"/>
    <property type="match status" value="1"/>
</dbReference>
<reference evidence="3 4" key="1">
    <citation type="submission" date="2024-10" db="EMBL/GenBank/DDBJ databases">
        <title>The Natural Products Discovery Center: Release of the First 8490 Sequenced Strains for Exploring Actinobacteria Biosynthetic Diversity.</title>
        <authorList>
            <person name="Kalkreuter E."/>
            <person name="Kautsar S.A."/>
            <person name="Yang D."/>
            <person name="Bader C.D."/>
            <person name="Teijaro C.N."/>
            <person name="Fluegel L."/>
            <person name="Davis C.M."/>
            <person name="Simpson J.R."/>
            <person name="Lauterbach L."/>
            <person name="Steele A.D."/>
            <person name="Gui C."/>
            <person name="Meng S."/>
            <person name="Li G."/>
            <person name="Viehrig K."/>
            <person name="Ye F."/>
            <person name="Su P."/>
            <person name="Kiefer A.F."/>
            <person name="Nichols A."/>
            <person name="Cepeda A.J."/>
            <person name="Yan W."/>
            <person name="Fan B."/>
            <person name="Jiang Y."/>
            <person name="Adhikari A."/>
            <person name="Zheng C.-J."/>
            <person name="Schuster L."/>
            <person name="Cowan T.M."/>
            <person name="Smanski M.J."/>
            <person name="Chevrette M.G."/>
            <person name="De Carvalho L.P.S."/>
            <person name="Shen B."/>
        </authorList>
    </citation>
    <scope>NUCLEOTIDE SEQUENCE [LARGE SCALE GENOMIC DNA]</scope>
    <source>
        <strain evidence="3 4">NPDC000087</strain>
    </source>
</reference>
<evidence type="ECO:0000259" key="2">
    <source>
        <dbReference type="Pfam" id="PF00487"/>
    </source>
</evidence>
<dbReference type="InterPro" id="IPR005804">
    <property type="entry name" value="FA_desaturase_dom"/>
</dbReference>
<gene>
    <name evidence="3" type="ORF">ACFY35_17160</name>
</gene>